<evidence type="ECO:0000256" key="2">
    <source>
        <dbReference type="ARBA" id="ARBA00022605"/>
    </source>
</evidence>
<evidence type="ECO:0000313" key="10">
    <source>
        <dbReference type="Proteomes" id="UP000184012"/>
    </source>
</evidence>
<dbReference type="InterPro" id="IPR006140">
    <property type="entry name" value="D-isomer_DH_NAD-bd"/>
</dbReference>
<evidence type="ECO:0000256" key="4">
    <source>
        <dbReference type="ARBA" id="ARBA00023027"/>
    </source>
</evidence>
<evidence type="ECO:0000259" key="7">
    <source>
        <dbReference type="Pfam" id="PF02826"/>
    </source>
</evidence>
<dbReference type="AlphaFoldDB" id="A0A853JHA2"/>
<evidence type="ECO:0000259" key="6">
    <source>
        <dbReference type="Pfam" id="PF00389"/>
    </source>
</evidence>
<gene>
    <name evidence="8" type="ORF">H0N91_00475</name>
    <name evidence="9" type="ORF">SAMN04515649_105101</name>
</gene>
<dbReference type="PANTHER" id="PTHR42789">
    <property type="entry name" value="D-ISOMER SPECIFIC 2-HYDROXYACID DEHYDROGENASE FAMILY PROTEIN (AFU_ORTHOLOGUE AFUA_6G10090)"/>
    <property type="match status" value="1"/>
</dbReference>
<dbReference type="Pfam" id="PF00389">
    <property type="entry name" value="2-Hacid_dh"/>
    <property type="match status" value="1"/>
</dbReference>
<reference evidence="8 11" key="2">
    <citation type="submission" date="2020-07" db="EMBL/GenBank/DDBJ databases">
        <title>Organ Donor 1.</title>
        <authorList>
            <person name="Marsh A.J."/>
            <person name="Azcarate-Peril M.A."/>
        </authorList>
    </citation>
    <scope>NUCLEOTIDE SEQUENCE [LARGE SCALE GENOMIC DNA]</scope>
    <source>
        <strain evidence="8 11">AMC0717</strain>
    </source>
</reference>
<dbReference type="PROSITE" id="PS00065">
    <property type="entry name" value="D_2_HYDROXYACID_DH_1"/>
    <property type="match status" value="1"/>
</dbReference>
<accession>A0A853JHA2</accession>
<dbReference type="CDD" id="cd12171">
    <property type="entry name" value="2-Hacid_dh_10"/>
    <property type="match status" value="1"/>
</dbReference>
<comment type="similarity">
    <text evidence="1 5">Belongs to the D-isomer specific 2-hydroxyacid dehydrogenase family.</text>
</comment>
<dbReference type="eggNOG" id="COG0111">
    <property type="taxonomic scope" value="Bacteria"/>
</dbReference>
<dbReference type="EMBL" id="JACCKS010000001">
    <property type="protein sequence ID" value="NZA36646.1"/>
    <property type="molecule type" value="Genomic_DNA"/>
</dbReference>
<reference evidence="9 10" key="1">
    <citation type="submission" date="2016-11" db="EMBL/GenBank/DDBJ databases">
        <authorList>
            <person name="Varghese N."/>
            <person name="Submissions S."/>
        </authorList>
    </citation>
    <scope>NUCLEOTIDE SEQUENCE [LARGE SCALE GENOMIC DNA]</scope>
    <source>
        <strain evidence="9 10">FD</strain>
    </source>
</reference>
<dbReference type="GO" id="GO:0016616">
    <property type="term" value="F:oxidoreductase activity, acting on the CH-OH group of donors, NAD or NADP as acceptor"/>
    <property type="evidence" value="ECO:0007669"/>
    <property type="project" value="InterPro"/>
</dbReference>
<feature type="domain" description="D-isomer specific 2-hydroxyacid dehydrogenase NAD-binding" evidence="7">
    <location>
        <begin position="110"/>
        <end position="312"/>
    </location>
</feature>
<dbReference type="Gene3D" id="3.40.50.720">
    <property type="entry name" value="NAD(P)-binding Rossmann-like Domain"/>
    <property type="match status" value="2"/>
</dbReference>
<dbReference type="InterPro" id="IPR006139">
    <property type="entry name" value="D-isomer_2_OHA_DH_cat_dom"/>
</dbReference>
<dbReference type="SUPFAM" id="SSF51735">
    <property type="entry name" value="NAD(P)-binding Rossmann-fold domains"/>
    <property type="match status" value="1"/>
</dbReference>
<dbReference type="RefSeq" id="WP_013378867.1">
    <property type="nucleotide sequence ID" value="NC_014624.2"/>
</dbReference>
<protein>
    <submittedName>
        <fullName evidence="8">2-hydroxyacid dehydrogenase</fullName>
    </submittedName>
    <submittedName>
        <fullName evidence="9">D-3-phosphoglycerate dehydrogenase</fullName>
    </submittedName>
</protein>
<sequence length="344" mass="38290">MKIFFTAEYDEEQLKPLYEMGEVVKDGWAIGLPKMQEEELMEKSADADIIITSYDDITRAVIENAPNLKLIACTRATPVNVDMAAAKERGIPVIYTPGRNSDTTAEMTVGLMLSIARKIPMAYKALKEGKFTADPNAQKVTKEGLKVDMVWDMEPGSPYMVFKGTQLHGKTLGIVGYGSIGRRVGKIARAFGMELLIYDPFLCPIDLEEVGVKKAEKLEDLMKNADFITCHMKITPETTGIISREMIALMKPTAYFINSSRGAILDEEALIDALREKRIAGAAFDVYAKEPIASNHPYITELDNVVITPHIAGATDDVLVNHTKQIVADVKRFAEGRRMLYEYR</sequence>
<organism evidence="8 11">
    <name type="scientific">Eubacterium callanderi</name>
    <dbReference type="NCBI Taxonomy" id="53442"/>
    <lineage>
        <taxon>Bacteria</taxon>
        <taxon>Bacillati</taxon>
        <taxon>Bacillota</taxon>
        <taxon>Clostridia</taxon>
        <taxon>Eubacteriales</taxon>
        <taxon>Eubacteriaceae</taxon>
        <taxon>Eubacterium</taxon>
    </lineage>
</organism>
<dbReference type="PROSITE" id="PS00671">
    <property type="entry name" value="D_2_HYDROXYACID_DH_3"/>
    <property type="match status" value="1"/>
</dbReference>
<dbReference type="InterPro" id="IPR036291">
    <property type="entry name" value="NAD(P)-bd_dom_sf"/>
</dbReference>
<dbReference type="SUPFAM" id="SSF52283">
    <property type="entry name" value="Formate/glycerate dehydrogenase catalytic domain-like"/>
    <property type="match status" value="1"/>
</dbReference>
<proteinExistence type="inferred from homology"/>
<evidence type="ECO:0000256" key="5">
    <source>
        <dbReference type="RuleBase" id="RU003719"/>
    </source>
</evidence>
<comment type="caution">
    <text evidence="8">The sequence shown here is derived from an EMBL/GenBank/DDBJ whole genome shotgun (WGS) entry which is preliminary data.</text>
</comment>
<dbReference type="GO" id="GO:0008652">
    <property type="term" value="P:amino acid biosynthetic process"/>
    <property type="evidence" value="ECO:0007669"/>
    <property type="project" value="UniProtKB-KW"/>
</dbReference>
<keyword evidence="2" id="KW-0028">Amino-acid biosynthesis</keyword>
<dbReference type="HOGENOM" id="CLU_019796_1_3_9"/>
<dbReference type="InterPro" id="IPR029753">
    <property type="entry name" value="D-isomer_DH_CS"/>
</dbReference>
<dbReference type="GeneID" id="68361949"/>
<evidence type="ECO:0000256" key="3">
    <source>
        <dbReference type="ARBA" id="ARBA00023002"/>
    </source>
</evidence>
<dbReference type="FunFam" id="3.40.50.720:FF:000203">
    <property type="entry name" value="D-3-phosphoglycerate dehydrogenase (SerA)"/>
    <property type="match status" value="1"/>
</dbReference>
<dbReference type="GO" id="GO:0051287">
    <property type="term" value="F:NAD binding"/>
    <property type="evidence" value="ECO:0007669"/>
    <property type="project" value="InterPro"/>
</dbReference>
<dbReference type="Pfam" id="PF02826">
    <property type="entry name" value="2-Hacid_dh_C"/>
    <property type="match status" value="1"/>
</dbReference>
<dbReference type="Proteomes" id="UP000586254">
    <property type="component" value="Unassembled WGS sequence"/>
</dbReference>
<dbReference type="InterPro" id="IPR029752">
    <property type="entry name" value="D-isomer_DH_CS1"/>
</dbReference>
<evidence type="ECO:0000256" key="1">
    <source>
        <dbReference type="ARBA" id="ARBA00005854"/>
    </source>
</evidence>
<dbReference type="PANTHER" id="PTHR42789:SF1">
    <property type="entry name" value="D-ISOMER SPECIFIC 2-HYDROXYACID DEHYDROGENASE FAMILY PROTEIN (AFU_ORTHOLOGUE AFUA_6G10090)"/>
    <property type="match status" value="1"/>
</dbReference>
<evidence type="ECO:0000313" key="9">
    <source>
        <dbReference type="EMBL" id="SHL45749.1"/>
    </source>
</evidence>
<dbReference type="KEGG" id="elm:ELI_0529"/>
<keyword evidence="3 5" id="KW-0560">Oxidoreductase</keyword>
<dbReference type="Proteomes" id="UP000184012">
    <property type="component" value="Unassembled WGS sequence"/>
</dbReference>
<dbReference type="EMBL" id="FRBP01000005">
    <property type="protein sequence ID" value="SHL45749.1"/>
    <property type="molecule type" value="Genomic_DNA"/>
</dbReference>
<evidence type="ECO:0000313" key="11">
    <source>
        <dbReference type="Proteomes" id="UP000586254"/>
    </source>
</evidence>
<name>A0A853JHA2_9FIRM</name>
<evidence type="ECO:0000313" key="8">
    <source>
        <dbReference type="EMBL" id="NZA36646.1"/>
    </source>
</evidence>
<keyword evidence="4" id="KW-0520">NAD</keyword>
<feature type="domain" description="D-isomer specific 2-hydroxyacid dehydrogenase catalytic" evidence="6">
    <location>
        <begin position="11"/>
        <end position="340"/>
    </location>
</feature>
<dbReference type="InterPro" id="IPR050857">
    <property type="entry name" value="D-2-hydroxyacid_DH"/>
</dbReference>